<proteinExistence type="predicted"/>
<name>A0A371F6Y7_MUCPR</name>
<feature type="region of interest" description="Disordered" evidence="1">
    <location>
        <begin position="64"/>
        <end position="83"/>
    </location>
</feature>
<gene>
    <name evidence="2" type="ORF">CR513_46237</name>
</gene>
<accession>A0A371F6Y7</accession>
<sequence>MGPHPKDLEHHSPKILFQLIYAHNPAPSSKFRPKVPIGNLANHQGLRATNFRSLYRRHDLSDSPICSRTTLTQTRRGPYKRGA</sequence>
<comment type="caution">
    <text evidence="2">The sequence shown here is derived from an EMBL/GenBank/DDBJ whole genome shotgun (WGS) entry which is preliminary data.</text>
</comment>
<evidence type="ECO:0000313" key="2">
    <source>
        <dbReference type="EMBL" id="RDX74058.1"/>
    </source>
</evidence>
<dbReference type="AlphaFoldDB" id="A0A371F6Y7"/>
<evidence type="ECO:0000256" key="1">
    <source>
        <dbReference type="SAM" id="MobiDB-lite"/>
    </source>
</evidence>
<evidence type="ECO:0000313" key="3">
    <source>
        <dbReference type="Proteomes" id="UP000257109"/>
    </source>
</evidence>
<feature type="compositionally biased region" description="Polar residues" evidence="1">
    <location>
        <begin position="64"/>
        <end position="75"/>
    </location>
</feature>
<organism evidence="2 3">
    <name type="scientific">Mucuna pruriens</name>
    <name type="common">Velvet bean</name>
    <name type="synonym">Dolichos pruriens</name>
    <dbReference type="NCBI Taxonomy" id="157652"/>
    <lineage>
        <taxon>Eukaryota</taxon>
        <taxon>Viridiplantae</taxon>
        <taxon>Streptophyta</taxon>
        <taxon>Embryophyta</taxon>
        <taxon>Tracheophyta</taxon>
        <taxon>Spermatophyta</taxon>
        <taxon>Magnoliopsida</taxon>
        <taxon>eudicotyledons</taxon>
        <taxon>Gunneridae</taxon>
        <taxon>Pentapetalae</taxon>
        <taxon>rosids</taxon>
        <taxon>fabids</taxon>
        <taxon>Fabales</taxon>
        <taxon>Fabaceae</taxon>
        <taxon>Papilionoideae</taxon>
        <taxon>50 kb inversion clade</taxon>
        <taxon>NPAAA clade</taxon>
        <taxon>indigoferoid/millettioid clade</taxon>
        <taxon>Phaseoleae</taxon>
        <taxon>Mucuna</taxon>
    </lineage>
</organism>
<dbReference type="EMBL" id="QJKJ01010307">
    <property type="protein sequence ID" value="RDX74058.1"/>
    <property type="molecule type" value="Genomic_DNA"/>
</dbReference>
<feature type="non-terminal residue" evidence="2">
    <location>
        <position position="1"/>
    </location>
</feature>
<dbReference type="Proteomes" id="UP000257109">
    <property type="component" value="Unassembled WGS sequence"/>
</dbReference>
<keyword evidence="3" id="KW-1185">Reference proteome</keyword>
<protein>
    <submittedName>
        <fullName evidence="2">Uncharacterized protein</fullName>
    </submittedName>
</protein>
<reference evidence="2" key="1">
    <citation type="submission" date="2018-05" db="EMBL/GenBank/DDBJ databases">
        <title>Draft genome of Mucuna pruriens seed.</title>
        <authorList>
            <person name="Nnadi N.E."/>
            <person name="Vos R."/>
            <person name="Hasami M.H."/>
            <person name="Devisetty U.K."/>
            <person name="Aguiy J.C."/>
        </authorList>
    </citation>
    <scope>NUCLEOTIDE SEQUENCE [LARGE SCALE GENOMIC DNA]</scope>
    <source>
        <strain evidence="2">JCA_2017</strain>
    </source>
</reference>